<evidence type="ECO:0000313" key="4">
    <source>
        <dbReference type="EMBL" id="CAB3383058.1"/>
    </source>
</evidence>
<comment type="caution">
    <text evidence="3">The sequence shown here is derived from an EMBL/GenBank/DDBJ whole genome shotgun (WGS) entry which is preliminary data.</text>
</comment>
<evidence type="ECO:0000256" key="2">
    <source>
        <dbReference type="SAM" id="MobiDB-lite"/>
    </source>
</evidence>
<protein>
    <submittedName>
        <fullName evidence="3">Uncharacterized protein</fullName>
    </submittedName>
</protein>
<feature type="compositionally biased region" description="Acidic residues" evidence="2">
    <location>
        <begin position="1"/>
        <end position="16"/>
    </location>
</feature>
<evidence type="ECO:0000313" key="3">
    <source>
        <dbReference type="EMBL" id="CAB3376672.1"/>
    </source>
</evidence>
<dbReference type="EMBL" id="CADEPI010000293">
    <property type="protein sequence ID" value="CAB3383058.1"/>
    <property type="molecule type" value="Genomic_DNA"/>
</dbReference>
<reference evidence="3 5" key="1">
    <citation type="submission" date="2020-04" db="EMBL/GenBank/DDBJ databases">
        <authorList>
            <person name="Alioto T."/>
            <person name="Alioto T."/>
            <person name="Gomez Garrido J."/>
        </authorList>
    </citation>
    <scope>NUCLEOTIDE SEQUENCE [LARGE SCALE GENOMIC DNA]</scope>
</reference>
<feature type="coiled-coil region" evidence="1">
    <location>
        <begin position="125"/>
        <end position="166"/>
    </location>
</feature>
<proteinExistence type="predicted"/>
<name>A0A8S1D0U2_9INSE</name>
<dbReference type="AlphaFoldDB" id="A0A8S1D0U2"/>
<dbReference type="EMBL" id="CADEPI010000131">
    <property type="protein sequence ID" value="CAB3376672.1"/>
    <property type="molecule type" value="Genomic_DNA"/>
</dbReference>
<organism evidence="3 5">
    <name type="scientific">Cloeon dipterum</name>
    <dbReference type="NCBI Taxonomy" id="197152"/>
    <lineage>
        <taxon>Eukaryota</taxon>
        <taxon>Metazoa</taxon>
        <taxon>Ecdysozoa</taxon>
        <taxon>Arthropoda</taxon>
        <taxon>Hexapoda</taxon>
        <taxon>Insecta</taxon>
        <taxon>Pterygota</taxon>
        <taxon>Palaeoptera</taxon>
        <taxon>Ephemeroptera</taxon>
        <taxon>Pisciforma</taxon>
        <taxon>Baetidae</taxon>
        <taxon>Cloeon</taxon>
    </lineage>
</organism>
<evidence type="ECO:0000256" key="1">
    <source>
        <dbReference type="SAM" id="Coils"/>
    </source>
</evidence>
<keyword evidence="1" id="KW-0175">Coiled coil</keyword>
<evidence type="ECO:0000313" key="5">
    <source>
        <dbReference type="Proteomes" id="UP000494165"/>
    </source>
</evidence>
<keyword evidence="5" id="KW-1185">Reference proteome</keyword>
<gene>
    <name evidence="3" type="ORF">CLODIP_2_CD05095</name>
    <name evidence="4" type="ORF">CLODIP_2_CD10781</name>
</gene>
<sequence length="253" mass="29151">MSEEVPMETDQEEVEDPQSISEEIPSDNLDDVETFSKMSKELEVSCNVLMSRKNFLFSKIIALSADAERRPVNDADGLLQSACVPVLGNEYVKSLVLGQAINKLNHYQISSDQYGQLESAIFENMMESLIQLEKLSQKVSEALKKLNAKREKKEELTKKFRQLSNAFQERLIEDSVTREKESDKPTLADFKKKYKKKCSRISMFQTIITLLISRSNINYLKHPEFITLLKKCHKSFDIEILLEKLRGGEFQEE</sequence>
<accession>A0A8S1D0U2</accession>
<dbReference type="Proteomes" id="UP000494165">
    <property type="component" value="Unassembled WGS sequence"/>
</dbReference>
<feature type="region of interest" description="Disordered" evidence="2">
    <location>
        <begin position="1"/>
        <end position="27"/>
    </location>
</feature>